<dbReference type="EMBL" id="DF142957">
    <property type="protein sequence ID" value="GAA49410.1"/>
    <property type="molecule type" value="Genomic_DNA"/>
</dbReference>
<evidence type="ECO:0000313" key="2">
    <source>
        <dbReference type="Proteomes" id="UP000008909"/>
    </source>
</evidence>
<name>G7Y8X5_CLOSI</name>
<organism evidence="1 2">
    <name type="scientific">Clonorchis sinensis</name>
    <name type="common">Chinese liver fluke</name>
    <dbReference type="NCBI Taxonomy" id="79923"/>
    <lineage>
        <taxon>Eukaryota</taxon>
        <taxon>Metazoa</taxon>
        <taxon>Spiralia</taxon>
        <taxon>Lophotrochozoa</taxon>
        <taxon>Platyhelminthes</taxon>
        <taxon>Trematoda</taxon>
        <taxon>Digenea</taxon>
        <taxon>Opisthorchiida</taxon>
        <taxon>Opisthorchiata</taxon>
        <taxon>Opisthorchiidae</taxon>
        <taxon>Clonorchis</taxon>
    </lineage>
</organism>
<reference evidence="1" key="1">
    <citation type="journal article" date="2011" name="Genome Biol.">
        <title>The draft genome of the carcinogenic human liver fluke Clonorchis sinensis.</title>
        <authorList>
            <person name="Wang X."/>
            <person name="Chen W."/>
            <person name="Huang Y."/>
            <person name="Sun J."/>
            <person name="Men J."/>
            <person name="Liu H."/>
            <person name="Luo F."/>
            <person name="Guo L."/>
            <person name="Lv X."/>
            <person name="Deng C."/>
            <person name="Zhou C."/>
            <person name="Fan Y."/>
            <person name="Li X."/>
            <person name="Huang L."/>
            <person name="Hu Y."/>
            <person name="Liang C."/>
            <person name="Hu X."/>
            <person name="Xu J."/>
            <person name="Yu X."/>
        </authorList>
    </citation>
    <scope>NUCLEOTIDE SEQUENCE [LARGE SCALE GENOMIC DNA]</scope>
    <source>
        <strain evidence="1">Henan</strain>
    </source>
</reference>
<protein>
    <submittedName>
        <fullName evidence="1">Uncharacterized protein</fullName>
    </submittedName>
</protein>
<keyword evidence="2" id="KW-1185">Reference proteome</keyword>
<dbReference type="Proteomes" id="UP000008909">
    <property type="component" value="Unassembled WGS sequence"/>
</dbReference>
<proteinExistence type="predicted"/>
<reference key="2">
    <citation type="submission" date="2011-10" db="EMBL/GenBank/DDBJ databases">
        <title>The genome and transcriptome sequence of Clonorchis sinensis provide insights into the carcinogenic liver fluke.</title>
        <authorList>
            <person name="Wang X."/>
            <person name="Huang Y."/>
            <person name="Chen W."/>
            <person name="Liu H."/>
            <person name="Guo L."/>
            <person name="Chen Y."/>
            <person name="Luo F."/>
            <person name="Zhou W."/>
            <person name="Sun J."/>
            <person name="Mao Q."/>
            <person name="Liang P."/>
            <person name="Zhou C."/>
            <person name="Tian Y."/>
            <person name="Men J."/>
            <person name="Lv X."/>
            <person name="Huang L."/>
            <person name="Zhou J."/>
            <person name="Hu Y."/>
            <person name="Li R."/>
            <person name="Zhang F."/>
            <person name="Lei H."/>
            <person name="Li X."/>
            <person name="Hu X."/>
            <person name="Liang C."/>
            <person name="Xu J."/>
            <person name="Wu Z."/>
            <person name="Yu X."/>
        </authorList>
    </citation>
    <scope>NUCLEOTIDE SEQUENCE</scope>
    <source>
        <strain>Henan</strain>
    </source>
</reference>
<accession>G7Y8X5</accession>
<dbReference type="AlphaFoldDB" id="G7Y8X5"/>
<sequence>MLYEADGLLACGVYIHFNVNRPYTVYLSVAYTQHTADQKMLYEADGLLACGVYIHFNVNRIRIKKSNIVRMINEWELPASILTSRVRRQTKNFKQHINNEVEDERPAVFSTYCVEADLFDCSWKYSTHCLGRRMKERIIILPFLHVVSLILDRLTKTAVAFSEGLLHFLGLQNPTAFPVIAGCCFYSASSRTHVTSQCRLLSAVIDGPQQMWAKWLSIEPIPDGNIGASSPCSHFSLSEQSLMIGKTTMSEIVVHTCLRRITVPWCFHSVHNTLTTPILFVTFFIPFHHVKRHLPSMYFPQHDFVLCGRKARAEGMDDFGHLFTWHLRLLVFKNMNNMVCVFQVHKVPAIRGPIIEVLETFQSSSHYPIYNEIEHPFRTPFARRLTMNSPHTFTRS</sequence>
<evidence type="ECO:0000313" key="1">
    <source>
        <dbReference type="EMBL" id="GAA49410.1"/>
    </source>
</evidence>
<gene>
    <name evidence="1" type="ORF">CLF_103026</name>
</gene>